<evidence type="ECO:0000256" key="3">
    <source>
        <dbReference type="ARBA" id="ARBA00022452"/>
    </source>
</evidence>
<dbReference type="InterPro" id="IPR000531">
    <property type="entry name" value="Beta-barrel_TonB"/>
</dbReference>
<evidence type="ECO:0000256" key="11">
    <source>
        <dbReference type="RuleBase" id="RU003357"/>
    </source>
</evidence>
<dbReference type="SUPFAM" id="SSF49464">
    <property type="entry name" value="Carboxypeptidase regulatory domain-like"/>
    <property type="match status" value="1"/>
</dbReference>
<evidence type="ECO:0000256" key="5">
    <source>
        <dbReference type="ARBA" id="ARBA00022729"/>
    </source>
</evidence>
<evidence type="ECO:0000256" key="1">
    <source>
        <dbReference type="ARBA" id="ARBA00004571"/>
    </source>
</evidence>
<dbReference type="Pfam" id="PF13715">
    <property type="entry name" value="CarbopepD_reg_2"/>
    <property type="match status" value="1"/>
</dbReference>
<evidence type="ECO:0000256" key="6">
    <source>
        <dbReference type="ARBA" id="ARBA00023077"/>
    </source>
</evidence>
<evidence type="ECO:0000259" key="13">
    <source>
        <dbReference type="Pfam" id="PF00593"/>
    </source>
</evidence>
<accession>A0A5C6RSF9</accession>
<dbReference type="Gene3D" id="2.170.130.10">
    <property type="entry name" value="TonB-dependent receptor, plug domain"/>
    <property type="match status" value="1"/>
</dbReference>
<dbReference type="Proteomes" id="UP000321721">
    <property type="component" value="Unassembled WGS sequence"/>
</dbReference>
<dbReference type="InterPro" id="IPR036942">
    <property type="entry name" value="Beta-barrel_TonB_sf"/>
</dbReference>
<dbReference type="AlphaFoldDB" id="A0A5C6RSF9"/>
<keyword evidence="9 10" id="KW-0998">Cell outer membrane</keyword>
<dbReference type="RefSeq" id="WP_147101353.1">
    <property type="nucleotide sequence ID" value="NZ_VOOS01000005.1"/>
</dbReference>
<keyword evidence="5 12" id="KW-0732">Signal</keyword>
<proteinExistence type="inferred from homology"/>
<evidence type="ECO:0000256" key="2">
    <source>
        <dbReference type="ARBA" id="ARBA00022448"/>
    </source>
</evidence>
<evidence type="ECO:0000313" key="16">
    <source>
        <dbReference type="Proteomes" id="UP000321721"/>
    </source>
</evidence>
<feature type="domain" description="TonB-dependent receptor plug" evidence="14">
    <location>
        <begin position="128"/>
        <end position="226"/>
    </location>
</feature>
<keyword evidence="8 15" id="KW-0675">Receptor</keyword>
<dbReference type="GO" id="GO:0009279">
    <property type="term" value="C:cell outer membrane"/>
    <property type="evidence" value="ECO:0007669"/>
    <property type="project" value="UniProtKB-SubCell"/>
</dbReference>
<dbReference type="GO" id="GO:0015344">
    <property type="term" value="F:siderophore uptake transmembrane transporter activity"/>
    <property type="evidence" value="ECO:0007669"/>
    <property type="project" value="TreeGrafter"/>
</dbReference>
<name>A0A5C6RSF9_9FLAO</name>
<comment type="subcellular location">
    <subcellularLocation>
        <location evidence="1 10">Cell outer membrane</location>
        <topology evidence="1 10">Multi-pass membrane protein</topology>
    </subcellularLocation>
</comment>
<dbReference type="Gene3D" id="2.40.170.20">
    <property type="entry name" value="TonB-dependent receptor, beta-barrel domain"/>
    <property type="match status" value="1"/>
</dbReference>
<feature type="signal peptide" evidence="12">
    <location>
        <begin position="1"/>
        <end position="21"/>
    </location>
</feature>
<evidence type="ECO:0000256" key="8">
    <source>
        <dbReference type="ARBA" id="ARBA00023170"/>
    </source>
</evidence>
<dbReference type="Pfam" id="PF00593">
    <property type="entry name" value="TonB_dep_Rec_b-barrel"/>
    <property type="match status" value="1"/>
</dbReference>
<dbReference type="InterPro" id="IPR008969">
    <property type="entry name" value="CarboxyPept-like_regulatory"/>
</dbReference>
<dbReference type="PANTHER" id="PTHR30069">
    <property type="entry name" value="TONB-DEPENDENT OUTER MEMBRANE RECEPTOR"/>
    <property type="match status" value="1"/>
</dbReference>
<keyword evidence="4 10" id="KW-0812">Transmembrane</keyword>
<evidence type="ECO:0000256" key="7">
    <source>
        <dbReference type="ARBA" id="ARBA00023136"/>
    </source>
</evidence>
<evidence type="ECO:0000259" key="14">
    <source>
        <dbReference type="Pfam" id="PF07715"/>
    </source>
</evidence>
<dbReference type="OrthoDB" id="9795928at2"/>
<keyword evidence="16" id="KW-1185">Reference proteome</keyword>
<comment type="similarity">
    <text evidence="10 11">Belongs to the TonB-dependent receptor family.</text>
</comment>
<reference evidence="15 16" key="1">
    <citation type="submission" date="2019-08" db="EMBL/GenBank/DDBJ databases">
        <title>Genome of Vicingus serpentipes NCIMB 15042.</title>
        <authorList>
            <person name="Bowman J.P."/>
        </authorList>
    </citation>
    <scope>NUCLEOTIDE SEQUENCE [LARGE SCALE GENOMIC DNA]</scope>
    <source>
        <strain evidence="15 16">NCIMB 15042</strain>
    </source>
</reference>
<keyword evidence="3 10" id="KW-1134">Transmembrane beta strand</keyword>
<dbReference type="InterPro" id="IPR037066">
    <property type="entry name" value="Plug_dom_sf"/>
</dbReference>
<keyword evidence="6 11" id="KW-0798">TonB box</keyword>
<keyword evidence="2 10" id="KW-0813">Transport</keyword>
<dbReference type="InterPro" id="IPR012910">
    <property type="entry name" value="Plug_dom"/>
</dbReference>
<evidence type="ECO:0000256" key="12">
    <source>
        <dbReference type="SAM" id="SignalP"/>
    </source>
</evidence>
<sequence length="775" mass="87200">MLSNKLFSVIVILLLGFTSFAQDKSNCNFSLSGKTIDNHDKSILMFANVYIKELEKGAVSDTNGNYVIHNLCAGKYEVTVSHVGCEPVTINIAITGDTKQNFYTEHHAEELKQFAFVEQAYVEEQTVDRKELSIKELNQSRGKSLGESLKELTGVTSLNTGNSISKPVIHGLHSDRILILNNGIRQEGQQWGNEHAPEIDPYIANKLSVIKGAEGIRYGANAIAGVVLVEPNELRDSSGINGELNLAGATNGRLGVSSAMLEGNIGKLNGLSWRVQGTLKRSGNVSTPNYFMKNTGLKEYNFSWATGYLKAKYGIETFYSQFNSDIGIFSAAHIGNLTDLQRAIESDVPLESADFTYDINRPYQHIEHELFKVKSYLATGEIGKLELIYARQYNLRQEYDKHVSRNDSIAALNLPELQFEITTHTGSLIWSQNRKNAFKAQLGVSGIYQANTYTGREFIPAFIKYGSGAFIIEKWRNKNAKLELEAGLRYDYVYQQVYKWLKKVYITPEYIYHNVSGSLGAVYKPTETLTAKINYGMAWRPPNVSELYSNGLHHGAAAVEYGDTNLIAEKAHNIILGVDYVKGKWLIQAEGYYNYINNFIYLKPVLPATLTIRGAFPTFKYEQVNASFAGVDLKSTYSIYKSLSWKGKASFLRAYNLTAKEGIVGMPANRFENAIEYKLESIKRFKDIYAEVGFQNVLTQNNVPANSDYLAPPKGYGLLNFKTGFSLPTYKQQKIIVDFEISNLLNTAYRDYLNRFRYYADEMGRNYSLKLKMTF</sequence>
<dbReference type="InterPro" id="IPR039426">
    <property type="entry name" value="TonB-dep_rcpt-like"/>
</dbReference>
<organism evidence="15 16">
    <name type="scientific">Vicingus serpentipes</name>
    <dbReference type="NCBI Taxonomy" id="1926625"/>
    <lineage>
        <taxon>Bacteria</taxon>
        <taxon>Pseudomonadati</taxon>
        <taxon>Bacteroidota</taxon>
        <taxon>Flavobacteriia</taxon>
        <taxon>Flavobacteriales</taxon>
        <taxon>Vicingaceae</taxon>
        <taxon>Vicingus</taxon>
    </lineage>
</organism>
<protein>
    <submittedName>
        <fullName evidence="15">TonB-dependent receptor</fullName>
    </submittedName>
</protein>
<keyword evidence="7 10" id="KW-0472">Membrane</keyword>
<comment type="caution">
    <text evidence="15">The sequence shown here is derived from an EMBL/GenBank/DDBJ whole genome shotgun (WGS) entry which is preliminary data.</text>
</comment>
<feature type="chain" id="PRO_5022920344" evidence="12">
    <location>
        <begin position="22"/>
        <end position="775"/>
    </location>
</feature>
<evidence type="ECO:0000256" key="9">
    <source>
        <dbReference type="ARBA" id="ARBA00023237"/>
    </source>
</evidence>
<gene>
    <name evidence="15" type="ORF">FRY74_10645</name>
</gene>
<dbReference type="EMBL" id="VOOS01000005">
    <property type="protein sequence ID" value="TXB64242.1"/>
    <property type="molecule type" value="Genomic_DNA"/>
</dbReference>
<evidence type="ECO:0000256" key="4">
    <source>
        <dbReference type="ARBA" id="ARBA00022692"/>
    </source>
</evidence>
<dbReference type="SUPFAM" id="SSF56935">
    <property type="entry name" value="Porins"/>
    <property type="match status" value="1"/>
</dbReference>
<evidence type="ECO:0000256" key="10">
    <source>
        <dbReference type="PROSITE-ProRule" id="PRU01360"/>
    </source>
</evidence>
<evidence type="ECO:0000313" key="15">
    <source>
        <dbReference type="EMBL" id="TXB64242.1"/>
    </source>
</evidence>
<dbReference type="PROSITE" id="PS52016">
    <property type="entry name" value="TONB_DEPENDENT_REC_3"/>
    <property type="match status" value="1"/>
</dbReference>
<dbReference type="Pfam" id="PF07715">
    <property type="entry name" value="Plug"/>
    <property type="match status" value="1"/>
</dbReference>
<dbReference type="GO" id="GO:0044718">
    <property type="term" value="P:siderophore transmembrane transport"/>
    <property type="evidence" value="ECO:0007669"/>
    <property type="project" value="TreeGrafter"/>
</dbReference>
<dbReference type="PANTHER" id="PTHR30069:SF29">
    <property type="entry name" value="HEMOGLOBIN AND HEMOGLOBIN-HAPTOGLOBIN-BINDING PROTEIN 1-RELATED"/>
    <property type="match status" value="1"/>
</dbReference>
<feature type="domain" description="TonB-dependent receptor-like beta-barrel" evidence="13">
    <location>
        <begin position="344"/>
        <end position="744"/>
    </location>
</feature>
<dbReference type="Gene3D" id="2.60.40.1120">
    <property type="entry name" value="Carboxypeptidase-like, regulatory domain"/>
    <property type="match status" value="1"/>
</dbReference>